<dbReference type="Gene3D" id="3.40.190.150">
    <property type="entry name" value="Bordetella uptake gene, domain 1"/>
    <property type="match status" value="1"/>
</dbReference>
<dbReference type="Proteomes" id="UP000192343">
    <property type="component" value="Unassembled WGS sequence"/>
</dbReference>
<evidence type="ECO:0000256" key="1">
    <source>
        <dbReference type="ARBA" id="ARBA00006987"/>
    </source>
</evidence>
<proteinExistence type="inferred from homology"/>
<evidence type="ECO:0008006" key="4">
    <source>
        <dbReference type="Google" id="ProtNLM"/>
    </source>
</evidence>
<organism evidence="2 3">
    <name type="scientific">Marispirochaeta aestuarii</name>
    <dbReference type="NCBI Taxonomy" id="1963862"/>
    <lineage>
        <taxon>Bacteria</taxon>
        <taxon>Pseudomonadati</taxon>
        <taxon>Spirochaetota</taxon>
        <taxon>Spirochaetia</taxon>
        <taxon>Spirochaetales</taxon>
        <taxon>Spirochaetaceae</taxon>
        <taxon>Marispirochaeta</taxon>
    </lineage>
</organism>
<dbReference type="Gene3D" id="3.40.190.10">
    <property type="entry name" value="Periplasmic binding protein-like II"/>
    <property type="match status" value="1"/>
</dbReference>
<dbReference type="PIRSF" id="PIRSF017082">
    <property type="entry name" value="YflP"/>
    <property type="match status" value="1"/>
</dbReference>
<evidence type="ECO:0000313" key="2">
    <source>
        <dbReference type="EMBL" id="ORC35089.1"/>
    </source>
</evidence>
<dbReference type="AlphaFoldDB" id="A0A1Y1RXP0"/>
<sequence>MNKNVVKLLVIGLAMLLVVALFAEGGQEKAYPSKDIQFICNGGAGGGTDTINRKLASIIEKSVDVTIPVINKPGKGEAEGPFDVMRARNDGYTIGNLTYGAVVGAVYYKLIPQYDIDNLEIICVVTQEADALMVKADAPWKSYKEFIDAARANPGKLRIGITAIGGRPSMITTQMEEVYGVKFQQIEYVEGAGPQREALLSGECDAVITSLGDFAAVLKSGAVKGLVEYSLEQNETYPDVPTIASQGNPEMEIGSFIAIVAPKGTPQDVLDTLEKYYYDAQHSKDFRDWTLSVGVTPTWYGQDKAGDFVRNLMESNFKTLDGMRAKGIIE</sequence>
<dbReference type="Pfam" id="PF03401">
    <property type="entry name" value="TctC"/>
    <property type="match status" value="1"/>
</dbReference>
<dbReference type="EMBL" id="MWQY01000010">
    <property type="protein sequence ID" value="ORC35089.1"/>
    <property type="molecule type" value="Genomic_DNA"/>
</dbReference>
<comment type="similarity">
    <text evidence="1">Belongs to the UPF0065 (bug) family.</text>
</comment>
<comment type="caution">
    <text evidence="2">The sequence shown here is derived from an EMBL/GenBank/DDBJ whole genome shotgun (WGS) entry which is preliminary data.</text>
</comment>
<dbReference type="SUPFAM" id="SSF53850">
    <property type="entry name" value="Periplasmic binding protein-like II"/>
    <property type="match status" value="1"/>
</dbReference>
<dbReference type="STRING" id="1963862.B4O97_10145"/>
<keyword evidence="3" id="KW-1185">Reference proteome</keyword>
<name>A0A1Y1RXP0_9SPIO</name>
<dbReference type="RefSeq" id="WP_083050553.1">
    <property type="nucleotide sequence ID" value="NZ_MWQY01000010.1"/>
</dbReference>
<gene>
    <name evidence="2" type="ORF">B4O97_10145</name>
</gene>
<dbReference type="PANTHER" id="PTHR42928">
    <property type="entry name" value="TRICARBOXYLATE-BINDING PROTEIN"/>
    <property type="match status" value="1"/>
</dbReference>
<dbReference type="OrthoDB" id="8880247at2"/>
<dbReference type="InterPro" id="IPR005064">
    <property type="entry name" value="BUG"/>
</dbReference>
<protein>
    <recommendedName>
        <fullName evidence="4">Transporter</fullName>
    </recommendedName>
</protein>
<reference evidence="2 3" key="1">
    <citation type="submission" date="2017-03" db="EMBL/GenBank/DDBJ databases">
        <title>Draft Genome sequence of Marispirochaeta sp. strain JC444.</title>
        <authorList>
            <person name="Shivani Y."/>
            <person name="Subhash Y."/>
            <person name="Sasikala C."/>
            <person name="Ramana C."/>
        </authorList>
    </citation>
    <scope>NUCLEOTIDE SEQUENCE [LARGE SCALE GENOMIC DNA]</scope>
    <source>
        <strain evidence="2 3">JC444</strain>
    </source>
</reference>
<dbReference type="InterPro" id="IPR042100">
    <property type="entry name" value="Bug_dom1"/>
</dbReference>
<dbReference type="CDD" id="cd07012">
    <property type="entry name" value="PBP2_Bug_TTT"/>
    <property type="match status" value="1"/>
</dbReference>
<evidence type="ECO:0000313" key="3">
    <source>
        <dbReference type="Proteomes" id="UP000192343"/>
    </source>
</evidence>
<dbReference type="PANTHER" id="PTHR42928:SF5">
    <property type="entry name" value="BLR1237 PROTEIN"/>
    <property type="match status" value="1"/>
</dbReference>
<accession>A0A1Y1RXP0</accession>